<proteinExistence type="predicted"/>
<accession>B1ZCY6</accession>
<reference evidence="1" key="1">
    <citation type="submission" date="2008-04" db="EMBL/GenBank/DDBJ databases">
        <title>Complete sequence of chromosome of Methylobacterium populi BJ001.</title>
        <authorList>
            <consortium name="US DOE Joint Genome Institute"/>
            <person name="Copeland A."/>
            <person name="Lucas S."/>
            <person name="Lapidus A."/>
            <person name="Glavina del Rio T."/>
            <person name="Dalin E."/>
            <person name="Tice H."/>
            <person name="Bruce D."/>
            <person name="Goodwin L."/>
            <person name="Pitluck S."/>
            <person name="Chertkov O."/>
            <person name="Brettin T."/>
            <person name="Detter J.C."/>
            <person name="Han C."/>
            <person name="Kuske C.R."/>
            <person name="Schmutz J."/>
            <person name="Larimer F."/>
            <person name="Land M."/>
            <person name="Hauser L."/>
            <person name="Kyrpides N."/>
            <person name="Mikhailova N."/>
            <person name="Marx C."/>
            <person name="Richardson P."/>
        </authorList>
    </citation>
    <scope>NUCLEOTIDE SEQUENCE [LARGE SCALE GENOMIC DNA]</scope>
    <source>
        <strain evidence="1">BJ001</strain>
    </source>
</reference>
<name>B1ZCY6_METPB</name>
<evidence type="ECO:0000313" key="1">
    <source>
        <dbReference type="EMBL" id="ACB80855.1"/>
    </source>
</evidence>
<dbReference type="AlphaFoldDB" id="B1ZCY6"/>
<organism evidence="1 2">
    <name type="scientific">Methylorubrum populi (strain ATCC BAA-705 / NCIMB 13946 / BJ001)</name>
    <name type="common">Methylobacterium populi</name>
    <dbReference type="NCBI Taxonomy" id="441620"/>
    <lineage>
        <taxon>Bacteria</taxon>
        <taxon>Pseudomonadati</taxon>
        <taxon>Pseudomonadota</taxon>
        <taxon>Alphaproteobacteria</taxon>
        <taxon>Hyphomicrobiales</taxon>
        <taxon>Methylobacteriaceae</taxon>
        <taxon>Methylorubrum</taxon>
    </lineage>
</organism>
<gene>
    <name evidence="1" type="ordered locus">Mpop_2700</name>
</gene>
<dbReference type="RefSeq" id="WP_012454577.1">
    <property type="nucleotide sequence ID" value="NC_010725.1"/>
</dbReference>
<protein>
    <submittedName>
        <fullName evidence="1">Uncharacterized protein</fullName>
    </submittedName>
</protein>
<dbReference type="Proteomes" id="UP000007136">
    <property type="component" value="Chromosome"/>
</dbReference>
<dbReference type="EMBL" id="CP001029">
    <property type="protein sequence ID" value="ACB80855.1"/>
    <property type="molecule type" value="Genomic_DNA"/>
</dbReference>
<dbReference type="KEGG" id="mpo:Mpop_2700"/>
<dbReference type="STRING" id="441620.Mpop_2700"/>
<evidence type="ECO:0000313" key="2">
    <source>
        <dbReference type="Proteomes" id="UP000007136"/>
    </source>
</evidence>
<sequence length="140" mass="16368">MRREMMIKGQMTYNDVIEADLKADKHNGEWRDMRMLLGIYFPQLGPEFDGIILRRTNMNAVLLKIMRAYREHPSFPHGHEPESRLFSNEFSAIIKELDGFRDAIVREASAIASADALMPAWMIRAQQQTRKMFNRKPVRS</sequence>
<dbReference type="HOGENOM" id="CLU_1832820_0_0_5"/>